<dbReference type="NCBIfam" id="TIGR04255">
    <property type="entry name" value="sporadTIGR04255"/>
    <property type="match status" value="1"/>
</dbReference>
<protein>
    <recommendedName>
        <fullName evidence="3">TIGR04255 family protein</fullName>
    </recommendedName>
</protein>
<evidence type="ECO:0008006" key="3">
    <source>
        <dbReference type="Google" id="ProtNLM"/>
    </source>
</evidence>
<dbReference type="InterPro" id="IPR026349">
    <property type="entry name" value="CHP04255"/>
</dbReference>
<dbReference type="Proteomes" id="UP000249081">
    <property type="component" value="Unassembled WGS sequence"/>
</dbReference>
<evidence type="ECO:0000313" key="2">
    <source>
        <dbReference type="Proteomes" id="UP000249081"/>
    </source>
</evidence>
<evidence type="ECO:0000313" key="1">
    <source>
        <dbReference type="EMBL" id="PZO45464.1"/>
    </source>
</evidence>
<name>A0A2W4WK30_9CYAN</name>
<proteinExistence type="predicted"/>
<organism evidence="1 2">
    <name type="scientific">Shackletoniella antarctica</name>
    <dbReference type="NCBI Taxonomy" id="268115"/>
    <lineage>
        <taxon>Bacteria</taxon>
        <taxon>Bacillati</taxon>
        <taxon>Cyanobacteriota</taxon>
        <taxon>Cyanophyceae</taxon>
        <taxon>Oculatellales</taxon>
        <taxon>Oculatellaceae</taxon>
        <taxon>Shackletoniella</taxon>
    </lineage>
</organism>
<dbReference type="EMBL" id="QBMN01000005">
    <property type="protein sequence ID" value="PZO45464.1"/>
    <property type="molecule type" value="Genomic_DNA"/>
</dbReference>
<dbReference type="AlphaFoldDB" id="A0A2W4WK30"/>
<reference evidence="2" key="1">
    <citation type="submission" date="2018-04" db="EMBL/GenBank/DDBJ databases">
        <authorList>
            <person name="Cornet L."/>
        </authorList>
    </citation>
    <scope>NUCLEOTIDE SEQUENCE [LARGE SCALE GENOMIC DNA]</scope>
</reference>
<gene>
    <name evidence="1" type="ORF">DCF17_01225</name>
</gene>
<sequence length="259" mass="30432">MTSDKTKILKFESPPIVEKLMGVQFAPLQAWSIPHFGLFWNEIRSNFPRFTVQPSLLRGESEIAIEDSIRCWFFHESQSKLIQIQRDRFLYNWQKPTTYAEYPHYENIKPEFLEYWNIFCQFLAKNQIEQPSIEQCEITYIDHFEKDKEWKSLSDLPSVINCWSGLSGDILHEEPDFINIKLAYSLPEINGTLTISLQPAVRSEDSKEIFQLTIAVTGKPASQSIDDLISWFDSGRELAIRSFVDFTTEEMHDFWRKSK</sequence>
<comment type="caution">
    <text evidence="1">The sequence shown here is derived from an EMBL/GenBank/DDBJ whole genome shotgun (WGS) entry which is preliminary data.</text>
</comment>
<accession>A0A2W4WK30</accession>
<reference evidence="1 2" key="2">
    <citation type="submission" date="2018-06" db="EMBL/GenBank/DDBJ databases">
        <title>Metagenomic assembly of (sub)arctic Cyanobacteria and their associated microbiome from non-axenic cultures.</title>
        <authorList>
            <person name="Baurain D."/>
        </authorList>
    </citation>
    <scope>NUCLEOTIDE SEQUENCE [LARGE SCALE GENOMIC DNA]</scope>
    <source>
        <strain evidence="1">ULC041bin1</strain>
    </source>
</reference>